<evidence type="ECO:0000313" key="3">
    <source>
        <dbReference type="Proteomes" id="UP001474120"/>
    </source>
</evidence>
<dbReference type="RefSeq" id="WP_342157884.1">
    <property type="nucleotide sequence ID" value="NZ_JBCDNA010000001.1"/>
</dbReference>
<feature type="domain" description="ACB" evidence="1">
    <location>
        <begin position="4"/>
        <end position="89"/>
    </location>
</feature>
<dbReference type="SUPFAM" id="SSF47027">
    <property type="entry name" value="Acyl-CoA binding protein"/>
    <property type="match status" value="1"/>
</dbReference>
<dbReference type="InterPro" id="IPR014352">
    <property type="entry name" value="FERM/acyl-CoA-bd_prot_sf"/>
</dbReference>
<dbReference type="EMBL" id="JBCDNA010000001">
    <property type="protein sequence ID" value="MEL4454356.1"/>
    <property type="molecule type" value="Genomic_DNA"/>
</dbReference>
<organism evidence="2 3">
    <name type="scientific">Lutimonas vermicola</name>
    <dbReference type="NCBI Taxonomy" id="414288"/>
    <lineage>
        <taxon>Bacteria</taxon>
        <taxon>Pseudomonadati</taxon>
        <taxon>Bacteroidota</taxon>
        <taxon>Flavobacteriia</taxon>
        <taxon>Flavobacteriales</taxon>
        <taxon>Flavobacteriaceae</taxon>
        <taxon>Lutimonas</taxon>
    </lineage>
</organism>
<dbReference type="Pfam" id="PF00887">
    <property type="entry name" value="ACBP"/>
    <property type="match status" value="1"/>
</dbReference>
<sequence>MDDLDRRFKKAFEIASAMTKKLPPDIMLQFYSYYKHATTKDSMVIPSGDDMVRNAFKLNAYFQIANISEDDAKREYIRLVEKYSGEKVL</sequence>
<name>A0ABU9KVY2_9FLAO</name>
<gene>
    <name evidence="2" type="ORF">AABB81_00500</name>
</gene>
<evidence type="ECO:0000259" key="1">
    <source>
        <dbReference type="PROSITE" id="PS51228"/>
    </source>
</evidence>
<comment type="caution">
    <text evidence="2">The sequence shown here is derived from an EMBL/GenBank/DDBJ whole genome shotgun (WGS) entry which is preliminary data.</text>
</comment>
<accession>A0ABU9KVY2</accession>
<dbReference type="Gene3D" id="1.20.80.10">
    <property type="match status" value="1"/>
</dbReference>
<protein>
    <submittedName>
        <fullName evidence="2">Acyl-CoA-binding protein</fullName>
    </submittedName>
</protein>
<dbReference type="PROSITE" id="PS51228">
    <property type="entry name" value="ACB_2"/>
    <property type="match status" value="1"/>
</dbReference>
<proteinExistence type="predicted"/>
<reference evidence="2 3" key="1">
    <citation type="submission" date="2024-04" db="EMBL/GenBank/DDBJ databases">
        <title>whole genome sequencing of Lutimonas vermicola strain IMCC1616.</title>
        <authorList>
            <person name="Bae S.S."/>
        </authorList>
    </citation>
    <scope>NUCLEOTIDE SEQUENCE [LARGE SCALE GENOMIC DNA]</scope>
    <source>
        <strain evidence="2 3">IMCC1616</strain>
    </source>
</reference>
<evidence type="ECO:0000313" key="2">
    <source>
        <dbReference type="EMBL" id="MEL4454356.1"/>
    </source>
</evidence>
<keyword evidence="3" id="KW-1185">Reference proteome</keyword>
<dbReference type="Proteomes" id="UP001474120">
    <property type="component" value="Unassembled WGS sequence"/>
</dbReference>
<dbReference type="InterPro" id="IPR000582">
    <property type="entry name" value="Acyl-CoA-binding_protein"/>
</dbReference>
<dbReference type="InterPro" id="IPR035984">
    <property type="entry name" value="Acyl-CoA-binding_sf"/>
</dbReference>